<sequence>MRWAQTLKTEDVAKIEAVVHPPVNDKPYKNFTEQEIDSVVKQINQCSGRFTIKPEKPAGASFIYYITMKDGDVHMVANNGIELVIDETYYTGDEHRLNDWLNSVIGEVDSPLPDDFSFTY</sequence>
<comment type="caution">
    <text evidence="1">The sequence shown here is derived from an EMBL/GenBank/DDBJ whole genome shotgun (WGS) entry which is preliminary data.</text>
</comment>
<dbReference type="AlphaFoldDB" id="A0A9D2D544"/>
<protein>
    <submittedName>
        <fullName evidence="1">Uncharacterized protein</fullName>
    </submittedName>
</protein>
<evidence type="ECO:0000313" key="2">
    <source>
        <dbReference type="Proteomes" id="UP000824024"/>
    </source>
</evidence>
<organism evidence="1 2">
    <name type="scientific">Candidatus Eubacterium avistercoris</name>
    <dbReference type="NCBI Taxonomy" id="2838567"/>
    <lineage>
        <taxon>Bacteria</taxon>
        <taxon>Bacillati</taxon>
        <taxon>Bacillota</taxon>
        <taxon>Clostridia</taxon>
        <taxon>Eubacteriales</taxon>
        <taxon>Eubacteriaceae</taxon>
        <taxon>Eubacterium</taxon>
    </lineage>
</organism>
<gene>
    <name evidence="1" type="ORF">IAA08_12825</name>
</gene>
<dbReference type="EMBL" id="DXCH01000340">
    <property type="protein sequence ID" value="HIZ08807.1"/>
    <property type="molecule type" value="Genomic_DNA"/>
</dbReference>
<accession>A0A9D2D544</accession>
<proteinExistence type="predicted"/>
<reference evidence="1" key="2">
    <citation type="submission" date="2021-04" db="EMBL/GenBank/DDBJ databases">
        <authorList>
            <person name="Gilroy R."/>
        </authorList>
    </citation>
    <scope>NUCLEOTIDE SEQUENCE</scope>
    <source>
        <strain evidence="1">CHK192-9172</strain>
    </source>
</reference>
<name>A0A9D2D544_9FIRM</name>
<evidence type="ECO:0000313" key="1">
    <source>
        <dbReference type="EMBL" id="HIZ08807.1"/>
    </source>
</evidence>
<dbReference type="Proteomes" id="UP000824024">
    <property type="component" value="Unassembled WGS sequence"/>
</dbReference>
<reference evidence="1" key="1">
    <citation type="journal article" date="2021" name="PeerJ">
        <title>Extensive microbial diversity within the chicken gut microbiome revealed by metagenomics and culture.</title>
        <authorList>
            <person name="Gilroy R."/>
            <person name="Ravi A."/>
            <person name="Getino M."/>
            <person name="Pursley I."/>
            <person name="Horton D.L."/>
            <person name="Alikhan N.F."/>
            <person name="Baker D."/>
            <person name="Gharbi K."/>
            <person name="Hall N."/>
            <person name="Watson M."/>
            <person name="Adriaenssens E.M."/>
            <person name="Foster-Nyarko E."/>
            <person name="Jarju S."/>
            <person name="Secka A."/>
            <person name="Antonio M."/>
            <person name="Oren A."/>
            <person name="Chaudhuri R.R."/>
            <person name="La Ragione R."/>
            <person name="Hildebrand F."/>
            <person name="Pallen M.J."/>
        </authorList>
    </citation>
    <scope>NUCLEOTIDE SEQUENCE</scope>
    <source>
        <strain evidence="1">CHK192-9172</strain>
    </source>
</reference>